<dbReference type="GO" id="GO:0032977">
    <property type="term" value="F:membrane insertase activity"/>
    <property type="evidence" value="ECO:0007669"/>
    <property type="project" value="InterPro"/>
</dbReference>
<dbReference type="InterPro" id="IPR001708">
    <property type="entry name" value="YidC/ALB3/OXA1/COX18"/>
</dbReference>
<reference evidence="6" key="1">
    <citation type="submission" date="2024-06" db="EMBL/GenBank/DDBJ databases">
        <authorList>
            <person name="Liu X."/>
            <person name="Lenzi L."/>
            <person name="Haldenby T S."/>
            <person name="Uol C."/>
        </authorList>
    </citation>
    <scope>NUCLEOTIDE SEQUENCE</scope>
</reference>
<dbReference type="Proteomes" id="UP001497525">
    <property type="component" value="Unassembled WGS sequence"/>
</dbReference>
<evidence type="ECO:0000256" key="1">
    <source>
        <dbReference type="ARBA" id="ARBA00004141"/>
    </source>
</evidence>
<evidence type="ECO:0000313" key="7">
    <source>
        <dbReference type="Proteomes" id="UP001497525"/>
    </source>
</evidence>
<dbReference type="PANTHER" id="PTHR12428:SF65">
    <property type="entry name" value="CYTOCHROME C OXIDASE ASSEMBLY PROTEIN COX18, MITOCHONDRIAL"/>
    <property type="match status" value="1"/>
</dbReference>
<feature type="transmembrane region" description="Helical" evidence="5">
    <location>
        <begin position="189"/>
        <end position="210"/>
    </location>
</feature>
<comment type="caution">
    <text evidence="6">The sequence shown here is derived from an EMBL/GenBank/DDBJ whole genome shotgun (WGS) entry which is preliminary data.</text>
</comment>
<keyword evidence="3 5" id="KW-1133">Transmembrane helix</keyword>
<evidence type="ECO:0000256" key="5">
    <source>
        <dbReference type="SAM" id="Phobius"/>
    </source>
</evidence>
<protein>
    <recommendedName>
        <fullName evidence="8">Mitochondrial inner membrane protein COX18</fullName>
    </recommendedName>
</protein>
<gene>
    <name evidence="6" type="ORF">CDAUBV1_LOCUS15457</name>
</gene>
<keyword evidence="4 5" id="KW-0472">Membrane</keyword>
<evidence type="ECO:0000313" key="6">
    <source>
        <dbReference type="EMBL" id="CAL5140292.1"/>
    </source>
</evidence>
<dbReference type="GO" id="GO:0032979">
    <property type="term" value="P:protein insertion into mitochondrial inner membrane from matrix"/>
    <property type="evidence" value="ECO:0007669"/>
    <property type="project" value="TreeGrafter"/>
</dbReference>
<dbReference type="GO" id="GO:0033617">
    <property type="term" value="P:mitochondrial respiratory chain complex IV assembly"/>
    <property type="evidence" value="ECO:0007669"/>
    <property type="project" value="TreeGrafter"/>
</dbReference>
<dbReference type="EMBL" id="CAXLJL010000711">
    <property type="protein sequence ID" value="CAL5140292.1"/>
    <property type="molecule type" value="Genomic_DNA"/>
</dbReference>
<accession>A0AAV2TU40</accession>
<dbReference type="GO" id="GO:0005743">
    <property type="term" value="C:mitochondrial inner membrane"/>
    <property type="evidence" value="ECO:0007669"/>
    <property type="project" value="TreeGrafter"/>
</dbReference>
<sequence length="318" mass="36977">MFRLIRPLLLFGPIRRCYHPGSAFEWLSREFFRPEYYHMQALTNLLVSTHDLLHLRWDMSIITTALLLRSVVTLPFYIYSERNYAKVVYVSLDCAKSKKLLEDKIESSVMYQRLDAKTAQRYKRSMIRHVFRETCEKNNCHPLKSAATSLVQFPLWISLTFQLRNVCGFHTASGYGWLPLIPDFTSQGLTMACTSLVLPFSLLIIGLANVEIAHLRRPPPVQSNSVLKSWAYKSTRIVGWMGNLIIFYCSTVVPKALAIYWVTSATHQLFTHLLIMHPKVRQICNIWLLPNEGTEPYRRLLNRTMAEYAVVRRLFGRK</sequence>
<evidence type="ECO:0000256" key="2">
    <source>
        <dbReference type="ARBA" id="ARBA00022692"/>
    </source>
</evidence>
<evidence type="ECO:0000256" key="4">
    <source>
        <dbReference type="ARBA" id="ARBA00023136"/>
    </source>
</evidence>
<name>A0AAV2TU40_CALDB</name>
<evidence type="ECO:0008006" key="8">
    <source>
        <dbReference type="Google" id="ProtNLM"/>
    </source>
</evidence>
<proteinExistence type="predicted"/>
<organism evidence="6 7">
    <name type="scientific">Calicophoron daubneyi</name>
    <name type="common">Rumen fluke</name>
    <name type="synonym">Paramphistomum daubneyi</name>
    <dbReference type="NCBI Taxonomy" id="300641"/>
    <lineage>
        <taxon>Eukaryota</taxon>
        <taxon>Metazoa</taxon>
        <taxon>Spiralia</taxon>
        <taxon>Lophotrochozoa</taxon>
        <taxon>Platyhelminthes</taxon>
        <taxon>Trematoda</taxon>
        <taxon>Digenea</taxon>
        <taxon>Plagiorchiida</taxon>
        <taxon>Pronocephalata</taxon>
        <taxon>Paramphistomoidea</taxon>
        <taxon>Paramphistomidae</taxon>
        <taxon>Calicophoron</taxon>
    </lineage>
</organism>
<comment type="subcellular location">
    <subcellularLocation>
        <location evidence="1">Membrane</location>
        <topology evidence="1">Multi-pass membrane protein</topology>
    </subcellularLocation>
</comment>
<keyword evidence="2 5" id="KW-0812">Transmembrane</keyword>
<dbReference type="AlphaFoldDB" id="A0AAV2TU40"/>
<feature type="transmembrane region" description="Helical" evidence="5">
    <location>
        <begin position="237"/>
        <end position="262"/>
    </location>
</feature>
<evidence type="ECO:0000256" key="3">
    <source>
        <dbReference type="ARBA" id="ARBA00022989"/>
    </source>
</evidence>
<dbReference type="PANTHER" id="PTHR12428">
    <property type="entry name" value="OXA1"/>
    <property type="match status" value="1"/>
</dbReference>